<dbReference type="HOGENOM" id="CLU_2591451_0_0_1"/>
<name>G2QCB3_THET4</name>
<dbReference type="InParanoid" id="G2QCB3"/>
<protein>
    <submittedName>
        <fullName evidence="2">Uncharacterized protein</fullName>
    </submittedName>
</protein>
<dbReference type="KEGG" id="mtm:MYCTH_2126287"/>
<keyword evidence="3" id="KW-1185">Reference proteome</keyword>
<dbReference type="RefSeq" id="XP_003662533.1">
    <property type="nucleotide sequence ID" value="XM_003662485.1"/>
</dbReference>
<organism evidence="2 3">
    <name type="scientific">Thermothelomyces thermophilus (strain ATCC 42464 / BCRC 31852 / DSM 1799)</name>
    <name type="common">Sporotrichum thermophile</name>
    <dbReference type="NCBI Taxonomy" id="573729"/>
    <lineage>
        <taxon>Eukaryota</taxon>
        <taxon>Fungi</taxon>
        <taxon>Dikarya</taxon>
        <taxon>Ascomycota</taxon>
        <taxon>Pezizomycotina</taxon>
        <taxon>Sordariomycetes</taxon>
        <taxon>Sordariomycetidae</taxon>
        <taxon>Sordariales</taxon>
        <taxon>Chaetomiaceae</taxon>
        <taxon>Thermothelomyces</taxon>
    </lineage>
</organism>
<evidence type="ECO:0000313" key="2">
    <source>
        <dbReference type="EMBL" id="AEO57288.1"/>
    </source>
</evidence>
<gene>
    <name evidence="2" type="ORF">MYCTH_2126287</name>
</gene>
<accession>G2QCB3</accession>
<dbReference type="Proteomes" id="UP000007322">
    <property type="component" value="Chromosome 3"/>
</dbReference>
<feature type="region of interest" description="Disordered" evidence="1">
    <location>
        <begin position="1"/>
        <end position="39"/>
    </location>
</feature>
<reference evidence="2 3" key="1">
    <citation type="journal article" date="2011" name="Nat. Biotechnol.">
        <title>Comparative genomic analysis of the thermophilic biomass-degrading fungi Myceliophthora thermophila and Thielavia terrestris.</title>
        <authorList>
            <person name="Berka R.M."/>
            <person name="Grigoriev I.V."/>
            <person name="Otillar R."/>
            <person name="Salamov A."/>
            <person name="Grimwood J."/>
            <person name="Reid I."/>
            <person name="Ishmael N."/>
            <person name="John T."/>
            <person name="Darmond C."/>
            <person name="Moisan M.-C."/>
            <person name="Henrissat B."/>
            <person name="Coutinho P.M."/>
            <person name="Lombard V."/>
            <person name="Natvig D.O."/>
            <person name="Lindquist E."/>
            <person name="Schmutz J."/>
            <person name="Lucas S."/>
            <person name="Harris P."/>
            <person name="Powlowski J."/>
            <person name="Bellemare A."/>
            <person name="Taylor D."/>
            <person name="Butler G."/>
            <person name="de Vries R.P."/>
            <person name="Allijn I.E."/>
            <person name="van den Brink J."/>
            <person name="Ushinsky S."/>
            <person name="Storms R."/>
            <person name="Powell A.J."/>
            <person name="Paulsen I.T."/>
            <person name="Elbourne L.D.H."/>
            <person name="Baker S.E."/>
            <person name="Magnuson J."/>
            <person name="LaBoissiere S."/>
            <person name="Clutterbuck A.J."/>
            <person name="Martinez D."/>
            <person name="Wogulis M."/>
            <person name="de Leon A.L."/>
            <person name="Rey M.W."/>
            <person name="Tsang A."/>
        </authorList>
    </citation>
    <scope>NUCLEOTIDE SEQUENCE [LARGE SCALE GENOMIC DNA]</scope>
    <source>
        <strain evidence="3">ATCC 42464 / BCRC 31852 / DSM 1799</strain>
    </source>
</reference>
<evidence type="ECO:0000256" key="1">
    <source>
        <dbReference type="SAM" id="MobiDB-lite"/>
    </source>
</evidence>
<dbReference type="VEuPathDB" id="FungiDB:MYCTH_2126287"/>
<sequence length="80" mass="9035">MWQSLKRKATTAARSPQRHYPDARRHQLRVTLPNSDSGARGESNLDLYYSMALTRFGRPRCGVNNAAKVILVSYISNENA</sequence>
<evidence type="ECO:0000313" key="3">
    <source>
        <dbReference type="Proteomes" id="UP000007322"/>
    </source>
</evidence>
<dbReference type="GeneID" id="11512609"/>
<proteinExistence type="predicted"/>
<dbReference type="EMBL" id="CP003004">
    <property type="protein sequence ID" value="AEO57288.1"/>
    <property type="molecule type" value="Genomic_DNA"/>
</dbReference>
<dbReference type="AlphaFoldDB" id="G2QCB3"/>